<proteinExistence type="inferred from homology"/>
<reference evidence="5" key="1">
    <citation type="journal article" date="2019" name="Int. J. Syst. Evol. Microbiol.">
        <title>The Global Catalogue of Microorganisms (GCM) 10K type strain sequencing project: providing services to taxonomists for standard genome sequencing and annotation.</title>
        <authorList>
            <consortium name="The Broad Institute Genomics Platform"/>
            <consortium name="The Broad Institute Genome Sequencing Center for Infectious Disease"/>
            <person name="Wu L."/>
            <person name="Ma J."/>
        </authorList>
    </citation>
    <scope>NUCLEOTIDE SEQUENCE [LARGE SCALE GENOMIC DNA]</scope>
    <source>
        <strain evidence="5">JCM 18304</strain>
    </source>
</reference>
<dbReference type="InterPro" id="IPR036291">
    <property type="entry name" value="NAD(P)-bd_dom_sf"/>
</dbReference>
<name>A0ABP9S5H7_9ACTN</name>
<comment type="similarity">
    <text evidence="1 3">Belongs to the short-chain dehydrogenases/reductases (SDR) family.</text>
</comment>
<keyword evidence="2" id="KW-0560">Oxidoreductase</keyword>
<evidence type="ECO:0000313" key="4">
    <source>
        <dbReference type="EMBL" id="GAA5191622.1"/>
    </source>
</evidence>
<dbReference type="EMBL" id="BAABJQ010000016">
    <property type="protein sequence ID" value="GAA5191622.1"/>
    <property type="molecule type" value="Genomic_DNA"/>
</dbReference>
<evidence type="ECO:0000313" key="5">
    <source>
        <dbReference type="Proteomes" id="UP001501570"/>
    </source>
</evidence>
<dbReference type="PANTHER" id="PTHR44169">
    <property type="entry name" value="NADPH-DEPENDENT 1-ACYLDIHYDROXYACETONE PHOSPHATE REDUCTASE"/>
    <property type="match status" value="1"/>
</dbReference>
<evidence type="ECO:0000256" key="2">
    <source>
        <dbReference type="ARBA" id="ARBA00023002"/>
    </source>
</evidence>
<dbReference type="SUPFAM" id="SSF51735">
    <property type="entry name" value="NAD(P)-binding Rossmann-fold domains"/>
    <property type="match status" value="1"/>
</dbReference>
<dbReference type="InterPro" id="IPR002347">
    <property type="entry name" value="SDR_fam"/>
</dbReference>
<organism evidence="4 5">
    <name type="scientific">Rugosimonospora acidiphila</name>
    <dbReference type="NCBI Taxonomy" id="556531"/>
    <lineage>
        <taxon>Bacteria</taxon>
        <taxon>Bacillati</taxon>
        <taxon>Actinomycetota</taxon>
        <taxon>Actinomycetes</taxon>
        <taxon>Micromonosporales</taxon>
        <taxon>Micromonosporaceae</taxon>
        <taxon>Rugosimonospora</taxon>
    </lineage>
</organism>
<dbReference type="PANTHER" id="PTHR44169:SF6">
    <property type="entry name" value="NADPH-DEPENDENT 1-ACYLDIHYDROXYACETONE PHOSPHATE REDUCTASE"/>
    <property type="match status" value="1"/>
</dbReference>
<comment type="caution">
    <text evidence="4">The sequence shown here is derived from an EMBL/GenBank/DDBJ whole genome shotgun (WGS) entry which is preliminary data.</text>
</comment>
<dbReference type="RefSeq" id="WP_345633286.1">
    <property type="nucleotide sequence ID" value="NZ_BAABJQ010000016.1"/>
</dbReference>
<dbReference type="Gene3D" id="3.40.50.720">
    <property type="entry name" value="NAD(P)-binding Rossmann-like Domain"/>
    <property type="match status" value="1"/>
</dbReference>
<sequence>MRIEGSVALVTGANRGLGRVFAQALLDRGASTVYAGARDPGKVTAAAGITPVKLDITNPDEVAEVAQRYPDVTLVINNAGVSRGGALLNGSLDGIRADLETNFFGTLNVSRAFAPILGANGGGAIVNILSVLSFVSLPDSGSYSASKSAQWSLTNALRLQLRGQATQVLGVHMGYTDTDMAAHITGPKNRPEGVVAQALDALAEGRDEVLADELTRAVKGGLGGDLRDLYAALA</sequence>
<evidence type="ECO:0000256" key="3">
    <source>
        <dbReference type="RuleBase" id="RU000363"/>
    </source>
</evidence>
<dbReference type="Proteomes" id="UP001501570">
    <property type="component" value="Unassembled WGS sequence"/>
</dbReference>
<keyword evidence="5" id="KW-1185">Reference proteome</keyword>
<protein>
    <submittedName>
        <fullName evidence="4">SDR family oxidoreductase</fullName>
    </submittedName>
</protein>
<accession>A0ABP9S5H7</accession>
<gene>
    <name evidence="4" type="ORF">GCM10023322_49390</name>
</gene>
<dbReference type="NCBIfam" id="NF006119">
    <property type="entry name" value="PRK08264.1-5"/>
    <property type="match status" value="1"/>
</dbReference>
<evidence type="ECO:0000256" key="1">
    <source>
        <dbReference type="ARBA" id="ARBA00006484"/>
    </source>
</evidence>
<dbReference type="PRINTS" id="PR00081">
    <property type="entry name" value="GDHRDH"/>
</dbReference>
<dbReference type="PRINTS" id="PR00080">
    <property type="entry name" value="SDRFAMILY"/>
</dbReference>
<dbReference type="Pfam" id="PF00106">
    <property type="entry name" value="adh_short"/>
    <property type="match status" value="1"/>
</dbReference>